<dbReference type="PANTHER" id="PTHR44196">
    <property type="entry name" value="DEHYDROGENASE/REDUCTASE SDR FAMILY MEMBER 7B"/>
    <property type="match status" value="1"/>
</dbReference>
<sequence length="296" mass="31006">MSLLNRFSRRARADDRLAQVRAGVAGKVVAITGGARGIGFEIAGQVLAAGGRVALGDIDVDAVGKAAADLGVDGIPLDVTDSASFEAFLDTVEERLGPVDVLINNAGIMPVGSFLEYDEALIRRTVEIDLIGVILGTRAAGRRMVARGRGQVLNIASVAGRLAAPGLSVYNGAKSGVIEFSETADAELMGRGVRVSTVLPSFTNTGLIDGLQTNAMVRSVDTDVVAREVLASIASPRVRVTAPRSLGWVDANPAMPIGFKRRMSRLTKTDTMFLHADQSARAEYSARIGQGSSDAE</sequence>
<reference evidence="4 5" key="1">
    <citation type="submission" date="2013-02" db="EMBL/GenBank/DDBJ databases">
        <title>Whole genome shotgun sequence of Gordonia malaquae NBRC 108250.</title>
        <authorList>
            <person name="Yoshida I."/>
            <person name="Hosoyama A."/>
            <person name="Tsuchikane K."/>
            <person name="Ando Y."/>
            <person name="Baba S."/>
            <person name="Ohji S."/>
            <person name="Hamada M."/>
            <person name="Tamura T."/>
            <person name="Yamazoe A."/>
            <person name="Yamazaki S."/>
            <person name="Fujita N."/>
        </authorList>
    </citation>
    <scope>NUCLEOTIDE SEQUENCE [LARGE SCALE GENOMIC DNA]</scope>
    <source>
        <strain evidence="4 5">NBRC 108250</strain>
    </source>
</reference>
<dbReference type="EMBL" id="BAOP01000002">
    <property type="protein sequence ID" value="GAC78219.1"/>
    <property type="molecule type" value="Genomic_DNA"/>
</dbReference>
<comment type="similarity">
    <text evidence="1 3">Belongs to the short-chain dehydrogenases/reductases (SDR) family.</text>
</comment>
<name>M3VD78_GORML</name>
<evidence type="ECO:0000313" key="4">
    <source>
        <dbReference type="EMBL" id="GAC78219.1"/>
    </source>
</evidence>
<dbReference type="GO" id="GO:0016020">
    <property type="term" value="C:membrane"/>
    <property type="evidence" value="ECO:0007669"/>
    <property type="project" value="TreeGrafter"/>
</dbReference>
<dbReference type="PANTHER" id="PTHR44196:SF1">
    <property type="entry name" value="DEHYDROGENASE_REDUCTASE SDR FAMILY MEMBER 7B"/>
    <property type="match status" value="1"/>
</dbReference>
<dbReference type="eggNOG" id="COG4221">
    <property type="taxonomic scope" value="Bacteria"/>
</dbReference>
<dbReference type="InterPro" id="IPR036291">
    <property type="entry name" value="NAD(P)-bd_dom_sf"/>
</dbReference>
<evidence type="ECO:0000313" key="5">
    <source>
        <dbReference type="Proteomes" id="UP000035009"/>
    </source>
</evidence>
<organism evidence="4 5">
    <name type="scientific">Gordonia malaquae NBRC 108250</name>
    <dbReference type="NCBI Taxonomy" id="1223542"/>
    <lineage>
        <taxon>Bacteria</taxon>
        <taxon>Bacillati</taxon>
        <taxon>Actinomycetota</taxon>
        <taxon>Actinomycetes</taxon>
        <taxon>Mycobacteriales</taxon>
        <taxon>Gordoniaceae</taxon>
        <taxon>Gordonia</taxon>
    </lineage>
</organism>
<dbReference type="NCBIfam" id="NF005878">
    <property type="entry name" value="PRK07825.1"/>
    <property type="match status" value="1"/>
</dbReference>
<protein>
    <submittedName>
        <fullName evidence="4">Putative oxidoreductase</fullName>
    </submittedName>
</protein>
<accession>M3VD78</accession>
<dbReference type="Proteomes" id="UP000035009">
    <property type="component" value="Unassembled WGS sequence"/>
</dbReference>
<dbReference type="STRING" id="410332.SAMN04488550_3602"/>
<dbReference type="PRINTS" id="PR00080">
    <property type="entry name" value="SDRFAMILY"/>
</dbReference>
<dbReference type="Gene3D" id="3.40.50.720">
    <property type="entry name" value="NAD(P)-binding Rossmann-like Domain"/>
    <property type="match status" value="1"/>
</dbReference>
<proteinExistence type="inferred from homology"/>
<dbReference type="CDD" id="cd05233">
    <property type="entry name" value="SDR_c"/>
    <property type="match status" value="1"/>
</dbReference>
<keyword evidence="5" id="KW-1185">Reference proteome</keyword>
<keyword evidence="2" id="KW-0560">Oxidoreductase</keyword>
<evidence type="ECO:0000256" key="3">
    <source>
        <dbReference type="RuleBase" id="RU000363"/>
    </source>
</evidence>
<comment type="caution">
    <text evidence="4">The sequence shown here is derived from an EMBL/GenBank/DDBJ whole genome shotgun (WGS) entry which is preliminary data.</text>
</comment>
<gene>
    <name evidence="4" type="ORF">GM1_002_01970</name>
</gene>
<dbReference type="RefSeq" id="WP_008376064.1">
    <property type="nucleotide sequence ID" value="NZ_BAOP01000002.1"/>
</dbReference>
<evidence type="ECO:0000256" key="1">
    <source>
        <dbReference type="ARBA" id="ARBA00006484"/>
    </source>
</evidence>
<dbReference type="Pfam" id="PF00106">
    <property type="entry name" value="adh_short"/>
    <property type="match status" value="1"/>
</dbReference>
<dbReference type="AlphaFoldDB" id="M3VD78"/>
<dbReference type="SUPFAM" id="SSF51735">
    <property type="entry name" value="NAD(P)-binding Rossmann-fold domains"/>
    <property type="match status" value="1"/>
</dbReference>
<dbReference type="OrthoDB" id="9775296at2"/>
<dbReference type="GO" id="GO:0016491">
    <property type="term" value="F:oxidoreductase activity"/>
    <property type="evidence" value="ECO:0007669"/>
    <property type="project" value="UniProtKB-KW"/>
</dbReference>
<dbReference type="PRINTS" id="PR00081">
    <property type="entry name" value="GDHRDH"/>
</dbReference>
<evidence type="ECO:0000256" key="2">
    <source>
        <dbReference type="ARBA" id="ARBA00023002"/>
    </source>
</evidence>
<dbReference type="InterPro" id="IPR002347">
    <property type="entry name" value="SDR_fam"/>
</dbReference>